<sequence>MEQLQQQLLQWLDLPADSSALTLAQQQMLLNKHEPFFRLDISDKVAGIDAETWFKSCAEETLQAYTDSLDTKTAFSAPIWQKVYNAILFTSLVGHRLVFNRVPKLSLRDVRLTIGDDHRVSNLFISSDTPFFSLDDTGIKVGSQQELDQKLVEVILELSTPLTQFYKSQRVNPRVYWGNILYACNLAFSKLIHEPIAEDNSLDTSLLQEWQSAVFEQALPKGGQLNKIKEVSFNGFKKIYVRRETCCLKYKIEGKAKCTTCNLHSEEEQTELVINKLKKLLQTA</sequence>
<accession>A0A0B8P0K0</accession>
<comment type="caution">
    <text evidence="2">The sequence shown here is derived from an EMBL/GenBank/DDBJ whole genome shotgun (WGS) entry which is preliminary data.</text>
</comment>
<dbReference type="Pfam" id="PF11575">
    <property type="entry name" value="FhuF_C"/>
    <property type="match status" value="1"/>
</dbReference>
<reference evidence="2 3" key="1">
    <citation type="submission" date="2015-01" db="EMBL/GenBank/DDBJ databases">
        <title>Vibrio sp. C5 JCM 19232 whole genome shotgun sequence.</title>
        <authorList>
            <person name="Sawabe T."/>
            <person name="Meirelles P."/>
            <person name="Feng G."/>
            <person name="Sayaka M."/>
            <person name="Hattori M."/>
            <person name="Ohkuma M."/>
        </authorList>
    </citation>
    <scope>NUCLEOTIDE SEQUENCE [LARGE SCALE GENOMIC DNA]</scope>
    <source>
        <strain evidence="2 3">JCM19232</strain>
    </source>
</reference>
<dbReference type="GO" id="GO:0051537">
    <property type="term" value="F:2 iron, 2 sulfur cluster binding"/>
    <property type="evidence" value="ECO:0007669"/>
    <property type="project" value="InterPro"/>
</dbReference>
<protein>
    <recommendedName>
        <fullName evidence="1">Ferric siderophore reductase C-terminal domain-containing protein</fullName>
    </recommendedName>
</protein>
<dbReference type="InterPro" id="IPR024726">
    <property type="entry name" value="FhuF_C"/>
</dbReference>
<reference evidence="2 3" key="2">
    <citation type="submission" date="2015-01" db="EMBL/GenBank/DDBJ databases">
        <authorList>
            <consortium name="NBRP consortium"/>
            <person name="Sawabe T."/>
            <person name="Meirelles P."/>
            <person name="Feng G."/>
            <person name="Sayaka M."/>
            <person name="Hattori M."/>
            <person name="Ohkuma M."/>
        </authorList>
    </citation>
    <scope>NUCLEOTIDE SEQUENCE [LARGE SCALE GENOMIC DNA]</scope>
    <source>
        <strain evidence="2 3">JCM19232</strain>
    </source>
</reference>
<evidence type="ECO:0000313" key="3">
    <source>
        <dbReference type="Proteomes" id="UP000031670"/>
    </source>
</evidence>
<dbReference type="EMBL" id="BBSA01000001">
    <property type="protein sequence ID" value="GAM60315.1"/>
    <property type="molecule type" value="Genomic_DNA"/>
</dbReference>
<dbReference type="AlphaFoldDB" id="A0A0B8P0K0"/>
<dbReference type="Proteomes" id="UP000031670">
    <property type="component" value="Unassembled WGS sequence"/>
</dbReference>
<evidence type="ECO:0000259" key="1">
    <source>
        <dbReference type="Pfam" id="PF11575"/>
    </source>
</evidence>
<evidence type="ECO:0000313" key="2">
    <source>
        <dbReference type="EMBL" id="GAM60315.1"/>
    </source>
</evidence>
<gene>
    <name evidence="2" type="ORF">JCM19232_648</name>
</gene>
<organism evidence="2 3">
    <name type="scientific">Vibrio ishigakensis</name>
    <dbReference type="NCBI Taxonomy" id="1481914"/>
    <lineage>
        <taxon>Bacteria</taxon>
        <taxon>Pseudomonadati</taxon>
        <taxon>Pseudomonadota</taxon>
        <taxon>Gammaproteobacteria</taxon>
        <taxon>Vibrionales</taxon>
        <taxon>Vibrionaceae</taxon>
        <taxon>Vibrio</taxon>
    </lineage>
</organism>
<proteinExistence type="predicted"/>
<feature type="domain" description="Ferric siderophore reductase C-terminal" evidence="1">
    <location>
        <begin position="243"/>
        <end position="261"/>
    </location>
</feature>
<name>A0A0B8P0K0_9VIBR</name>